<dbReference type="InterPro" id="IPR021980">
    <property type="entry name" value="PHTF1/2_N"/>
</dbReference>
<feature type="transmembrane region" description="Helical" evidence="7">
    <location>
        <begin position="100"/>
        <end position="120"/>
    </location>
</feature>
<evidence type="ECO:0000256" key="3">
    <source>
        <dbReference type="ARBA" id="ARBA00022989"/>
    </source>
</evidence>
<dbReference type="PANTHER" id="PTHR12680">
    <property type="entry name" value="PUTATIVE HOMEODOMAIN TRANSCRIPTION FACTOR PHTF"/>
    <property type="match status" value="1"/>
</dbReference>
<comment type="subcellular location">
    <subcellularLocation>
        <location evidence="1">Membrane</location>
        <topology evidence="1">Multi-pass membrane protein</topology>
    </subcellularLocation>
</comment>
<feature type="transmembrane region" description="Helical" evidence="7">
    <location>
        <begin position="70"/>
        <end position="88"/>
    </location>
</feature>
<keyword evidence="4 7" id="KW-0472">Membrane</keyword>
<reference evidence="9" key="1">
    <citation type="submission" date="2021-05" db="EMBL/GenBank/DDBJ databases">
        <authorList>
            <person name="Alioto T."/>
            <person name="Alioto T."/>
            <person name="Gomez Garrido J."/>
        </authorList>
    </citation>
    <scope>NUCLEOTIDE SEQUENCE</scope>
</reference>
<feature type="compositionally biased region" description="Low complexity" evidence="6">
    <location>
        <begin position="309"/>
        <end position="319"/>
    </location>
</feature>
<sequence>MGYSGVDEIVAWYQKKIGAYDKQQWETTVEQRILSGFTHVPKKTAKLKTELIDVDLVRGSAFTKTKPKHGILTVLRLAVFRLLLLPFYTGWWSKQTCFKFSILLLVLYVLQILNTCLYFIHIGSSDDTNERVSASEVLVPFVMMLALTVIHSLIISTSPERGSVAKSSQGQPSGRRVKRTKRRSAGYAELRRARSAGERVEETEPTEETKFSKQRLAATHLHNSSSEEGGDPVSSTRPRRVVVWDTTPVKTKATPTVHADPLVQPDCKLREQLAGVDRINVPVAEEHPGPGPEAEAPPTPPHQDDDGFESLNGNEGSSDNNEEELAAPQPSCDKSGNGAVPSSCSSTGNAAPLQHRACDTSGNSVSSCCSTCDTKSGNARTPCRAAPSCQCPIGSPAHAPTRPNHCDKLGNSAAHAHCDIRLVPSCQDTPSSPPLSSCCDNRSSATPTHPHPHPPHLYLTQDTEHGSDILQITISEATPPRSSYSPLASPHCTERRYSAPPSCDLGADSEGSERRGDTSPVVREKLLTRRRGSNQQLLTVSTSIKGTGGARSPLGGSSFNSDSEEGESHESFCPGLTEGTTSAGEWIGITTNSEECSYSDVSVSSGGERQMLGGNMETDHPFAWEFEHSPSCILSPSCAASDKVSCTMWEKKDVKKADLSVLDISSAIIGRAEQIPDNMDYFYTGMIMSTLLSLLPSLCRTCSVLFEDDALSTTSTSPYLSTPSTIVDLRVNSTLGLISTWSNILINAAFSSVLWERYVILIGLLERLILGGFLFFLLTVAERTFKQRFLYAKFFSHLTSFRRARKSELPHFRLNKVRNIKTWLSVRSYLRKRGPQRSVDVIVTATFIITLLLLTFLSFEILKDSFRLHSTINVEALVWCLMLGVFLLRFMTLGTKINHKYRNMSVLITEQINLYLQIEQKPNKKDELMLANAVLKLAADLLKELESPFKISGLSANPYLYTITKVCILSALSGVLSELLGFKLKLHKIKIK</sequence>
<feature type="compositionally biased region" description="Polar residues" evidence="6">
    <location>
        <begin position="475"/>
        <end position="486"/>
    </location>
</feature>
<evidence type="ECO:0000256" key="1">
    <source>
        <dbReference type="ARBA" id="ARBA00004141"/>
    </source>
</evidence>
<evidence type="ECO:0000313" key="9">
    <source>
        <dbReference type="EMBL" id="CAG6669864.1"/>
    </source>
</evidence>
<feature type="domain" description="PHTF1/2 N-terminal" evidence="8">
    <location>
        <begin position="5"/>
        <end position="158"/>
    </location>
</feature>
<dbReference type="EMBL" id="HBUF01222197">
    <property type="protein sequence ID" value="CAG6669864.1"/>
    <property type="molecule type" value="Transcribed_RNA"/>
</dbReference>
<proteinExistence type="predicted"/>
<feature type="transmembrane region" description="Helical" evidence="7">
    <location>
        <begin position="876"/>
        <end position="894"/>
    </location>
</feature>
<protein>
    <submittedName>
        <fullName evidence="9">Homeodomain transcription factor</fullName>
    </submittedName>
</protein>
<accession>A0A8D8SHD0</accession>
<keyword evidence="5" id="KW-0325">Glycoprotein</keyword>
<dbReference type="Pfam" id="PF12129">
    <property type="entry name" value="PHTF1-2_N"/>
    <property type="match status" value="1"/>
</dbReference>
<name>A0A8D8SHD0_9HEMI</name>
<organism evidence="9">
    <name type="scientific">Cacopsylla melanoneura</name>
    <dbReference type="NCBI Taxonomy" id="428564"/>
    <lineage>
        <taxon>Eukaryota</taxon>
        <taxon>Metazoa</taxon>
        <taxon>Ecdysozoa</taxon>
        <taxon>Arthropoda</taxon>
        <taxon>Hexapoda</taxon>
        <taxon>Insecta</taxon>
        <taxon>Pterygota</taxon>
        <taxon>Neoptera</taxon>
        <taxon>Paraneoptera</taxon>
        <taxon>Hemiptera</taxon>
        <taxon>Sternorrhyncha</taxon>
        <taxon>Psylloidea</taxon>
        <taxon>Psyllidae</taxon>
        <taxon>Psyllinae</taxon>
        <taxon>Cacopsylla</taxon>
    </lineage>
</organism>
<keyword evidence="3 7" id="KW-1133">Transmembrane helix</keyword>
<feature type="region of interest" description="Disordered" evidence="6">
    <location>
        <begin position="161"/>
        <end position="242"/>
    </location>
</feature>
<feature type="compositionally biased region" description="Low complexity" evidence="6">
    <location>
        <begin position="232"/>
        <end position="242"/>
    </location>
</feature>
<evidence type="ECO:0000259" key="8">
    <source>
        <dbReference type="Pfam" id="PF12129"/>
    </source>
</evidence>
<dbReference type="AlphaFoldDB" id="A0A8D8SHD0"/>
<evidence type="ECO:0000256" key="2">
    <source>
        <dbReference type="ARBA" id="ARBA00022692"/>
    </source>
</evidence>
<evidence type="ECO:0000256" key="4">
    <source>
        <dbReference type="ARBA" id="ARBA00023136"/>
    </source>
</evidence>
<feature type="compositionally biased region" description="Polar residues" evidence="6">
    <location>
        <begin position="161"/>
        <end position="172"/>
    </location>
</feature>
<evidence type="ECO:0000256" key="5">
    <source>
        <dbReference type="ARBA" id="ARBA00023180"/>
    </source>
</evidence>
<keyword evidence="9" id="KW-0371">Homeobox</keyword>
<dbReference type="GO" id="GO:0005783">
    <property type="term" value="C:endoplasmic reticulum"/>
    <property type="evidence" value="ECO:0007669"/>
    <property type="project" value="InterPro"/>
</dbReference>
<feature type="transmembrane region" description="Helical" evidence="7">
    <location>
        <begin position="132"/>
        <end position="154"/>
    </location>
</feature>
<keyword evidence="2 7" id="KW-0812">Transmembrane</keyword>
<feature type="compositionally biased region" description="Basic residues" evidence="6">
    <location>
        <begin position="175"/>
        <end position="184"/>
    </location>
</feature>
<dbReference type="PANTHER" id="PTHR12680:SF6">
    <property type="entry name" value="PROTEIN PHTF"/>
    <property type="match status" value="1"/>
</dbReference>
<feature type="transmembrane region" description="Helical" evidence="7">
    <location>
        <begin position="758"/>
        <end position="781"/>
    </location>
</feature>
<feature type="region of interest" description="Disordered" evidence="6">
    <location>
        <begin position="282"/>
        <end position="346"/>
    </location>
</feature>
<feature type="compositionally biased region" description="Polar residues" evidence="6">
    <location>
        <begin position="533"/>
        <end position="545"/>
    </location>
</feature>
<dbReference type="GO" id="GO:0016020">
    <property type="term" value="C:membrane"/>
    <property type="evidence" value="ECO:0007669"/>
    <property type="project" value="UniProtKB-SubCell"/>
</dbReference>
<feature type="compositionally biased region" description="Basic and acidic residues" evidence="6">
    <location>
        <begin position="511"/>
        <end position="527"/>
    </location>
</feature>
<feature type="compositionally biased region" description="Basic and acidic residues" evidence="6">
    <location>
        <begin position="189"/>
        <end position="211"/>
    </location>
</feature>
<evidence type="ECO:0000256" key="6">
    <source>
        <dbReference type="SAM" id="MobiDB-lite"/>
    </source>
</evidence>
<evidence type="ECO:0000256" key="7">
    <source>
        <dbReference type="SAM" id="Phobius"/>
    </source>
</evidence>
<feature type="transmembrane region" description="Helical" evidence="7">
    <location>
        <begin position="838"/>
        <end position="856"/>
    </location>
</feature>
<dbReference type="InterPro" id="IPR039775">
    <property type="entry name" value="PHTF1/2"/>
</dbReference>
<feature type="region of interest" description="Disordered" evidence="6">
    <location>
        <begin position="475"/>
        <end position="572"/>
    </location>
</feature>
<feature type="compositionally biased region" description="Pro residues" evidence="6">
    <location>
        <begin position="289"/>
        <end position="301"/>
    </location>
</feature>
<keyword evidence="9" id="KW-0238">DNA-binding</keyword>
<dbReference type="GO" id="GO:0003677">
    <property type="term" value="F:DNA binding"/>
    <property type="evidence" value="ECO:0007669"/>
    <property type="project" value="UniProtKB-KW"/>
</dbReference>